<dbReference type="KEGG" id="mic:Mic7113_5086"/>
<evidence type="ECO:0000313" key="11">
    <source>
        <dbReference type="EMBL" id="AFZ20743.1"/>
    </source>
</evidence>
<dbReference type="Pfam" id="PF02684">
    <property type="entry name" value="LpxB"/>
    <property type="match status" value="1"/>
</dbReference>
<dbReference type="AlphaFoldDB" id="K9WKN0"/>
<dbReference type="OrthoDB" id="9801642at2"/>
<dbReference type="GO" id="GO:0008915">
    <property type="term" value="F:lipid-A-disaccharide synthase activity"/>
    <property type="evidence" value="ECO:0007669"/>
    <property type="project" value="UniProtKB-UniRule"/>
</dbReference>
<evidence type="ECO:0000256" key="3">
    <source>
        <dbReference type="ARBA" id="ARBA00020902"/>
    </source>
</evidence>
<dbReference type="STRING" id="1173027.Mic7113_5086"/>
<keyword evidence="8" id="KW-0443">Lipid metabolism</keyword>
<dbReference type="eggNOG" id="COG0763">
    <property type="taxonomic scope" value="Bacteria"/>
</dbReference>
<evidence type="ECO:0000256" key="9">
    <source>
        <dbReference type="ARBA" id="ARBA00048975"/>
    </source>
</evidence>
<keyword evidence="4" id="KW-0444">Lipid biosynthesis</keyword>
<gene>
    <name evidence="11" type="ORF">Mic7113_5086</name>
</gene>
<dbReference type="Proteomes" id="UP000010471">
    <property type="component" value="Chromosome"/>
</dbReference>
<dbReference type="EMBL" id="CP003630">
    <property type="protein sequence ID" value="AFZ20743.1"/>
    <property type="molecule type" value="Genomic_DNA"/>
</dbReference>
<evidence type="ECO:0000256" key="7">
    <source>
        <dbReference type="ARBA" id="ARBA00022679"/>
    </source>
</evidence>
<evidence type="ECO:0000256" key="1">
    <source>
        <dbReference type="ARBA" id="ARBA00002056"/>
    </source>
</evidence>
<dbReference type="RefSeq" id="WP_015184876.1">
    <property type="nucleotide sequence ID" value="NC_019738.1"/>
</dbReference>
<dbReference type="SUPFAM" id="SSF53756">
    <property type="entry name" value="UDP-Glycosyltransferase/glycogen phosphorylase"/>
    <property type="match status" value="1"/>
</dbReference>
<keyword evidence="12" id="KW-1185">Reference proteome</keyword>
<dbReference type="PATRIC" id="fig|1173027.3.peg.5638"/>
<dbReference type="PANTHER" id="PTHR30372:SF4">
    <property type="entry name" value="LIPID-A-DISACCHARIDE SYNTHASE, MITOCHONDRIAL-RELATED"/>
    <property type="match status" value="1"/>
</dbReference>
<evidence type="ECO:0000256" key="6">
    <source>
        <dbReference type="ARBA" id="ARBA00022676"/>
    </source>
</evidence>
<accession>K9WKN0</accession>
<comment type="catalytic activity">
    <reaction evidence="9">
        <text>a lipid X + a UDP-2-N,3-O-bis[(3R)-3-hydroxyacyl]-alpha-D-glucosamine = a lipid A disaccharide + UDP + H(+)</text>
        <dbReference type="Rhea" id="RHEA:67828"/>
        <dbReference type="ChEBI" id="CHEBI:15378"/>
        <dbReference type="ChEBI" id="CHEBI:58223"/>
        <dbReference type="ChEBI" id="CHEBI:137748"/>
        <dbReference type="ChEBI" id="CHEBI:176338"/>
        <dbReference type="ChEBI" id="CHEBI:176343"/>
        <dbReference type="EC" id="2.4.1.182"/>
    </reaction>
</comment>
<dbReference type="NCBIfam" id="TIGR00215">
    <property type="entry name" value="lpxB"/>
    <property type="match status" value="1"/>
</dbReference>
<evidence type="ECO:0000256" key="5">
    <source>
        <dbReference type="ARBA" id="ARBA00022556"/>
    </source>
</evidence>
<comment type="function">
    <text evidence="1">Condensation of UDP-2,3-diacylglucosamine and 2,3-diacylglucosamine-1-phosphate to form lipid A disaccharide, a precursor of lipid A, a phosphorylated glycolipid that anchors the lipopolysaccharide to the outer membrane of the cell.</text>
</comment>
<dbReference type="HOGENOM" id="CLU_036577_3_0_3"/>
<proteinExistence type="predicted"/>
<evidence type="ECO:0000256" key="10">
    <source>
        <dbReference type="NCBIfam" id="TIGR00215"/>
    </source>
</evidence>
<keyword evidence="6 11" id="KW-0328">Glycosyltransferase</keyword>
<dbReference type="PANTHER" id="PTHR30372">
    <property type="entry name" value="LIPID-A-DISACCHARIDE SYNTHASE"/>
    <property type="match status" value="1"/>
</dbReference>
<dbReference type="InterPro" id="IPR003835">
    <property type="entry name" value="Glyco_trans_19"/>
</dbReference>
<protein>
    <recommendedName>
        <fullName evidence="3 10">Lipid-A-disaccharide synthase</fullName>
        <ecNumber evidence="2 10">2.4.1.182</ecNumber>
    </recommendedName>
</protein>
<name>K9WKN0_9CYAN</name>
<keyword evidence="5" id="KW-0441">Lipid A biosynthesis</keyword>
<keyword evidence="7 11" id="KW-0808">Transferase</keyword>
<evidence type="ECO:0000256" key="4">
    <source>
        <dbReference type="ARBA" id="ARBA00022516"/>
    </source>
</evidence>
<organism evidence="11 12">
    <name type="scientific">Allocoleopsis franciscana PCC 7113</name>
    <dbReference type="NCBI Taxonomy" id="1173027"/>
    <lineage>
        <taxon>Bacteria</taxon>
        <taxon>Bacillati</taxon>
        <taxon>Cyanobacteriota</taxon>
        <taxon>Cyanophyceae</taxon>
        <taxon>Coleofasciculales</taxon>
        <taxon>Coleofasciculaceae</taxon>
        <taxon>Allocoleopsis</taxon>
        <taxon>Allocoleopsis franciscana</taxon>
    </lineage>
</organism>
<dbReference type="GO" id="GO:0005543">
    <property type="term" value="F:phospholipid binding"/>
    <property type="evidence" value="ECO:0007669"/>
    <property type="project" value="TreeGrafter"/>
</dbReference>
<dbReference type="EC" id="2.4.1.182" evidence="2 10"/>
<dbReference type="GO" id="GO:0009245">
    <property type="term" value="P:lipid A biosynthetic process"/>
    <property type="evidence" value="ECO:0007669"/>
    <property type="project" value="UniProtKB-UniRule"/>
</dbReference>
<evidence type="ECO:0000256" key="8">
    <source>
        <dbReference type="ARBA" id="ARBA00023098"/>
    </source>
</evidence>
<evidence type="ECO:0000313" key="12">
    <source>
        <dbReference type="Proteomes" id="UP000010471"/>
    </source>
</evidence>
<sequence>MTRKTIFISTGEVSGDLQGALLIEGLKRQAESIGLDLEIVALGGEKMAASGATLLENTTGIGSVGILESLPFVVPTLQIQQRAKQYLRQHPPDLVVLIDYMGPNLSLGRFMRRHLPQVPIAYYIAPQDWVWSARSILPRDTMTIVKMTDQLLAVFPEEARYFEKKGASVTWVGHPLVDRMRLTPTREESRAALGIEPDQIAIALVPASRRQELKYMMPIAFEAARQLQAKLSETAERHKSNSQSPLFWIPLSLEAYRPAIEAAIERYGLKATLVSGQTQEVLSAADLAITKSGTVNLELALLNVPQVVFYRVSPFTYSIARLLKFSIPFMSPPNLVVMRSIVPELLQEEATAENIVNESLELLFNPERREQTQADYQEMRQLLGEVGVCDRAASEILKLVGESPEKQKAMGSMSPL</sequence>
<reference evidence="11 12" key="1">
    <citation type="submission" date="2012-06" db="EMBL/GenBank/DDBJ databases">
        <title>Finished chromosome of genome of Microcoleus sp. PCC 7113.</title>
        <authorList>
            <consortium name="US DOE Joint Genome Institute"/>
            <person name="Gugger M."/>
            <person name="Coursin T."/>
            <person name="Rippka R."/>
            <person name="Tandeau De Marsac N."/>
            <person name="Huntemann M."/>
            <person name="Wei C.-L."/>
            <person name="Han J."/>
            <person name="Detter J.C."/>
            <person name="Han C."/>
            <person name="Tapia R."/>
            <person name="Chen A."/>
            <person name="Kyrpides N."/>
            <person name="Mavromatis K."/>
            <person name="Markowitz V."/>
            <person name="Szeto E."/>
            <person name="Ivanova N."/>
            <person name="Pagani I."/>
            <person name="Pati A."/>
            <person name="Goodwin L."/>
            <person name="Nordberg H.P."/>
            <person name="Cantor M.N."/>
            <person name="Hua S.X."/>
            <person name="Woyke T."/>
            <person name="Kerfeld C.A."/>
        </authorList>
    </citation>
    <scope>NUCLEOTIDE SEQUENCE [LARGE SCALE GENOMIC DNA]</scope>
    <source>
        <strain evidence="11 12">PCC 7113</strain>
    </source>
</reference>
<dbReference type="GO" id="GO:0016020">
    <property type="term" value="C:membrane"/>
    <property type="evidence" value="ECO:0007669"/>
    <property type="project" value="GOC"/>
</dbReference>
<evidence type="ECO:0000256" key="2">
    <source>
        <dbReference type="ARBA" id="ARBA00012687"/>
    </source>
</evidence>